<name>A0ABR4H3J3_9EURO</name>
<feature type="transmembrane region" description="Helical" evidence="1">
    <location>
        <begin position="21"/>
        <end position="43"/>
    </location>
</feature>
<accession>A0ABR4H3J3</accession>
<evidence type="ECO:0000313" key="3">
    <source>
        <dbReference type="Proteomes" id="UP001610334"/>
    </source>
</evidence>
<proteinExistence type="predicted"/>
<evidence type="ECO:0000256" key="1">
    <source>
        <dbReference type="SAM" id="Phobius"/>
    </source>
</evidence>
<keyword evidence="3" id="KW-1185">Reference proteome</keyword>
<keyword evidence="1" id="KW-0472">Membrane</keyword>
<organism evidence="2 3">
    <name type="scientific">Aspergillus granulosus</name>
    <dbReference type="NCBI Taxonomy" id="176169"/>
    <lineage>
        <taxon>Eukaryota</taxon>
        <taxon>Fungi</taxon>
        <taxon>Dikarya</taxon>
        <taxon>Ascomycota</taxon>
        <taxon>Pezizomycotina</taxon>
        <taxon>Eurotiomycetes</taxon>
        <taxon>Eurotiomycetidae</taxon>
        <taxon>Eurotiales</taxon>
        <taxon>Aspergillaceae</taxon>
        <taxon>Aspergillus</taxon>
        <taxon>Aspergillus subgen. Nidulantes</taxon>
    </lineage>
</organism>
<keyword evidence="1" id="KW-1133">Transmembrane helix</keyword>
<evidence type="ECO:0000313" key="2">
    <source>
        <dbReference type="EMBL" id="KAL2810022.1"/>
    </source>
</evidence>
<comment type="caution">
    <text evidence="2">The sequence shown here is derived from an EMBL/GenBank/DDBJ whole genome shotgun (WGS) entry which is preliminary data.</text>
</comment>
<reference evidence="2 3" key="1">
    <citation type="submission" date="2024-07" db="EMBL/GenBank/DDBJ databases">
        <title>Section-level genome sequencing and comparative genomics of Aspergillus sections Usti and Cavernicolus.</title>
        <authorList>
            <consortium name="Lawrence Berkeley National Laboratory"/>
            <person name="Nybo J.L."/>
            <person name="Vesth T.C."/>
            <person name="Theobald S."/>
            <person name="Frisvad J.C."/>
            <person name="Larsen T.O."/>
            <person name="Kjaerboelling I."/>
            <person name="Rothschild-Mancinelli K."/>
            <person name="Lyhne E.K."/>
            <person name="Kogle M.E."/>
            <person name="Barry K."/>
            <person name="Clum A."/>
            <person name="Na H."/>
            <person name="Ledsgaard L."/>
            <person name="Lin J."/>
            <person name="Lipzen A."/>
            <person name="Kuo A."/>
            <person name="Riley R."/>
            <person name="Mondo S."/>
            <person name="Labutti K."/>
            <person name="Haridas S."/>
            <person name="Pangalinan J."/>
            <person name="Salamov A.A."/>
            <person name="Simmons B.A."/>
            <person name="Magnuson J.K."/>
            <person name="Chen J."/>
            <person name="Drula E."/>
            <person name="Henrissat B."/>
            <person name="Wiebenga A."/>
            <person name="Lubbers R.J."/>
            <person name="Gomes A.C."/>
            <person name="Makela M.R."/>
            <person name="Stajich J."/>
            <person name="Grigoriev I.V."/>
            <person name="Mortensen U.H."/>
            <person name="De Vries R.P."/>
            <person name="Baker S.E."/>
            <person name="Andersen M.R."/>
        </authorList>
    </citation>
    <scope>NUCLEOTIDE SEQUENCE [LARGE SCALE GENOMIC DNA]</scope>
    <source>
        <strain evidence="2 3">CBS 588.65</strain>
    </source>
</reference>
<dbReference type="Proteomes" id="UP001610334">
    <property type="component" value="Unassembled WGS sequence"/>
</dbReference>
<keyword evidence="1" id="KW-0812">Transmembrane</keyword>
<protein>
    <submittedName>
        <fullName evidence="2">Uncharacterized protein</fullName>
    </submittedName>
</protein>
<sequence>MGRKYGSLRGKWGNFEQSYGFYKLYLSLRGVYLLMNGLIVAALCGLESGNHAAEG</sequence>
<dbReference type="EMBL" id="JBFXLT010000078">
    <property type="protein sequence ID" value="KAL2810022.1"/>
    <property type="molecule type" value="Genomic_DNA"/>
</dbReference>
<gene>
    <name evidence="2" type="ORF">BJX63DRAFT_403332</name>
</gene>